<keyword evidence="8" id="KW-1278">Translocase</keyword>
<dbReference type="InterPro" id="IPR017871">
    <property type="entry name" value="ABC_transporter-like_CS"/>
</dbReference>
<dbReference type="InterPro" id="IPR003593">
    <property type="entry name" value="AAA+_ATPase"/>
</dbReference>
<evidence type="ECO:0000256" key="9">
    <source>
        <dbReference type="ARBA" id="ARBA00023136"/>
    </source>
</evidence>
<evidence type="ECO:0000256" key="7">
    <source>
        <dbReference type="ARBA" id="ARBA00022840"/>
    </source>
</evidence>
<sequence>MRTSFFALASLSEAAMDALLQLKGIDKAFPGVKALSGAALNVYPGRVMALVGENGAGKSTMMKVLTGIYTRDAGSLLWLGKETTFNGPKSSQEAGIGIIHQELNLIPQLTIAENIFLGREFVNRFGKIDWKKMYAEADHLLAKLNLRFKSDKLVGELSIGDQQMVEIAKVLSFESKVIIMDEPTDALTDTETDSLFRVIRELKSQGRGIVYISHRMKEIFEICDDVTVFRDGQFIAEREVATLTEDSLIEMMVGRKLEDQYPHLDNAPGEIRLKVDNLCGPGVNDVSFVLRKGEILGISGLMGAGRTELMKVLYGAMPRTSGYVTLDGHEVVTRSPQDGLANGIVYISEDRKRDGLVLGMSVKENMSLTALDYFSRAGGSLKHKDEQQAVGDFIRLFNVKTPSMEQAIGLLSGGNQQKVAIARGLMTRPKVLILDEPTRGVDVGAKKEIYQLINQFKADGLSIILVSSEMPEVLGMSDRIIVMHEGHLSGEFTREQATQEVLMAAAVGKLNRVNQE</sequence>
<dbReference type="InterPro" id="IPR050107">
    <property type="entry name" value="ABC_carbohydrate_import_ATPase"/>
</dbReference>
<dbReference type="AlphaFoldDB" id="A0A0N1QWH7"/>
<dbReference type="NCBIfam" id="NF008030">
    <property type="entry name" value="PRK10762.1"/>
    <property type="match status" value="1"/>
</dbReference>
<keyword evidence="2" id="KW-0813">Transport</keyword>
<protein>
    <submittedName>
        <fullName evidence="11">Ribose ABC transporter, ATP-binding protein</fullName>
    </submittedName>
</protein>
<evidence type="ECO:0000256" key="4">
    <source>
        <dbReference type="ARBA" id="ARBA00022597"/>
    </source>
</evidence>
<dbReference type="SMART" id="SM00382">
    <property type="entry name" value="AAA"/>
    <property type="match status" value="2"/>
</dbReference>
<dbReference type="GO" id="GO:0005524">
    <property type="term" value="F:ATP binding"/>
    <property type="evidence" value="ECO:0007669"/>
    <property type="project" value="UniProtKB-KW"/>
</dbReference>
<dbReference type="GO" id="GO:0016887">
    <property type="term" value="F:ATP hydrolysis activity"/>
    <property type="evidence" value="ECO:0007669"/>
    <property type="project" value="InterPro"/>
</dbReference>
<dbReference type="InterPro" id="IPR003439">
    <property type="entry name" value="ABC_transporter-like_ATP-bd"/>
</dbReference>
<dbReference type="Gene3D" id="3.40.50.300">
    <property type="entry name" value="P-loop containing nucleotide triphosphate hydrolases"/>
    <property type="match status" value="2"/>
</dbReference>
<dbReference type="FunFam" id="3.40.50.300:FF:000126">
    <property type="entry name" value="Galactose/methyl galactoside import ATP-binding protein MglA"/>
    <property type="match status" value="1"/>
</dbReference>
<keyword evidence="9" id="KW-0472">Membrane</keyword>
<evidence type="ECO:0000313" key="12">
    <source>
        <dbReference type="Proteomes" id="UP000001865"/>
    </source>
</evidence>
<gene>
    <name evidence="11" type="primary">rbsA</name>
    <name evidence="11" type="ordered locus">SeSA_A4094</name>
</gene>
<keyword evidence="4" id="KW-0762">Sugar transport</keyword>
<evidence type="ECO:0000256" key="1">
    <source>
        <dbReference type="ARBA" id="ARBA00004417"/>
    </source>
</evidence>
<proteinExistence type="predicted"/>
<organism evidence="11 12">
    <name type="scientific">Salmonella schwarzengrund (strain CVM19633)</name>
    <dbReference type="NCBI Taxonomy" id="439843"/>
    <lineage>
        <taxon>Bacteria</taxon>
        <taxon>Pseudomonadati</taxon>
        <taxon>Pseudomonadota</taxon>
        <taxon>Gammaproteobacteria</taxon>
        <taxon>Enterobacterales</taxon>
        <taxon>Enterobacteriaceae</taxon>
        <taxon>Salmonella</taxon>
    </lineage>
</organism>
<keyword evidence="6" id="KW-0547">Nucleotide-binding</keyword>
<dbReference type="CDD" id="cd03216">
    <property type="entry name" value="ABC_Carb_Monos_I"/>
    <property type="match status" value="1"/>
</dbReference>
<accession>A0A0N1QWH7</accession>
<dbReference type="PANTHER" id="PTHR43790">
    <property type="entry name" value="CARBOHYDRATE TRANSPORT ATP-BINDING PROTEIN MG119-RELATED"/>
    <property type="match status" value="1"/>
</dbReference>
<evidence type="ECO:0000256" key="6">
    <source>
        <dbReference type="ARBA" id="ARBA00022741"/>
    </source>
</evidence>
<dbReference type="Proteomes" id="UP000001865">
    <property type="component" value="Chromosome"/>
</dbReference>
<dbReference type="PANTHER" id="PTHR43790:SF3">
    <property type="entry name" value="D-ALLOSE IMPORT ATP-BINDING PROTEIN ALSA-RELATED"/>
    <property type="match status" value="1"/>
</dbReference>
<dbReference type="EMBL" id="CP001127">
    <property type="protein sequence ID" value="ACF90715.1"/>
    <property type="molecule type" value="Genomic_DNA"/>
</dbReference>
<dbReference type="HOGENOM" id="CLU_000604_92_3_6"/>
<name>A0A0N1QWH7_SALSV</name>
<reference evidence="11 12" key="1">
    <citation type="journal article" date="2011" name="J. Bacteriol.">
        <title>Comparative genomics of 28 Salmonella enterica isolates: evidence for CRISPR-mediated adaptive sublineage evolution.</title>
        <authorList>
            <person name="Fricke W.F."/>
            <person name="Mammel M.K."/>
            <person name="McDermott P.F."/>
            <person name="Tartera C."/>
            <person name="White D.G."/>
            <person name="Leclerc J.E."/>
            <person name="Ravel J."/>
            <person name="Cebula T.A."/>
        </authorList>
    </citation>
    <scope>NUCLEOTIDE SEQUENCE [LARGE SCALE GENOMIC DNA]</scope>
    <source>
        <strain evidence="11 12">CVM19633</strain>
    </source>
</reference>
<comment type="subcellular location">
    <subcellularLocation>
        <location evidence="1">Cell inner membrane</location>
        <topology evidence="1">Peripheral membrane protein</topology>
    </subcellularLocation>
</comment>
<dbReference type="Pfam" id="PF00005">
    <property type="entry name" value="ABC_tran"/>
    <property type="match status" value="2"/>
</dbReference>
<feature type="domain" description="ABC transporter" evidence="10">
    <location>
        <begin position="20"/>
        <end position="510"/>
    </location>
</feature>
<evidence type="ECO:0000313" key="11">
    <source>
        <dbReference type="EMBL" id="ACF90715.1"/>
    </source>
</evidence>
<keyword evidence="5" id="KW-0677">Repeat</keyword>
<dbReference type="GO" id="GO:0015749">
    <property type="term" value="P:monosaccharide transmembrane transport"/>
    <property type="evidence" value="ECO:0007669"/>
    <property type="project" value="UniProtKB-ARBA"/>
</dbReference>
<dbReference type="GO" id="GO:0005886">
    <property type="term" value="C:plasma membrane"/>
    <property type="evidence" value="ECO:0007669"/>
    <property type="project" value="UniProtKB-SubCell"/>
</dbReference>
<dbReference type="FunFam" id="3.40.50.300:FF:000127">
    <property type="entry name" value="Ribose import ATP-binding protein RbsA"/>
    <property type="match status" value="1"/>
</dbReference>
<evidence type="ECO:0000256" key="2">
    <source>
        <dbReference type="ARBA" id="ARBA00022448"/>
    </source>
</evidence>
<evidence type="ECO:0000256" key="5">
    <source>
        <dbReference type="ARBA" id="ARBA00022737"/>
    </source>
</evidence>
<evidence type="ECO:0000259" key="10">
    <source>
        <dbReference type="PROSITE" id="PS50893"/>
    </source>
</evidence>
<dbReference type="KEGG" id="sew:SeSA_A4094"/>
<dbReference type="PROSITE" id="PS00211">
    <property type="entry name" value="ABC_TRANSPORTER_1"/>
    <property type="match status" value="1"/>
</dbReference>
<evidence type="ECO:0000256" key="8">
    <source>
        <dbReference type="ARBA" id="ARBA00022967"/>
    </source>
</evidence>
<keyword evidence="7 11" id="KW-0067">ATP-binding</keyword>
<dbReference type="InterPro" id="IPR027417">
    <property type="entry name" value="P-loop_NTPase"/>
</dbReference>
<dbReference type="CDD" id="cd03215">
    <property type="entry name" value="ABC_Carb_Monos_II"/>
    <property type="match status" value="1"/>
</dbReference>
<evidence type="ECO:0000256" key="3">
    <source>
        <dbReference type="ARBA" id="ARBA00022475"/>
    </source>
</evidence>
<dbReference type="SUPFAM" id="SSF52540">
    <property type="entry name" value="P-loop containing nucleoside triphosphate hydrolases"/>
    <property type="match status" value="2"/>
</dbReference>
<dbReference type="PROSITE" id="PS50893">
    <property type="entry name" value="ABC_TRANSPORTER_2"/>
    <property type="match status" value="1"/>
</dbReference>
<keyword evidence="3" id="KW-1003">Cell membrane</keyword>